<dbReference type="AlphaFoldDB" id="A0AAV4TMS3"/>
<gene>
    <name evidence="1" type="ORF">CEXT_432521</name>
</gene>
<comment type="caution">
    <text evidence="1">The sequence shown here is derived from an EMBL/GenBank/DDBJ whole genome shotgun (WGS) entry which is preliminary data.</text>
</comment>
<accession>A0AAV4TMS3</accession>
<organism evidence="1 2">
    <name type="scientific">Caerostris extrusa</name>
    <name type="common">Bark spider</name>
    <name type="synonym">Caerostris bankana</name>
    <dbReference type="NCBI Taxonomy" id="172846"/>
    <lineage>
        <taxon>Eukaryota</taxon>
        <taxon>Metazoa</taxon>
        <taxon>Ecdysozoa</taxon>
        <taxon>Arthropoda</taxon>
        <taxon>Chelicerata</taxon>
        <taxon>Arachnida</taxon>
        <taxon>Araneae</taxon>
        <taxon>Araneomorphae</taxon>
        <taxon>Entelegynae</taxon>
        <taxon>Araneoidea</taxon>
        <taxon>Araneidae</taxon>
        <taxon>Caerostris</taxon>
    </lineage>
</organism>
<dbReference type="Proteomes" id="UP001054945">
    <property type="component" value="Unassembled WGS sequence"/>
</dbReference>
<evidence type="ECO:0000313" key="1">
    <source>
        <dbReference type="EMBL" id="GIY47359.1"/>
    </source>
</evidence>
<proteinExistence type="predicted"/>
<dbReference type="EMBL" id="BPLR01011569">
    <property type="protein sequence ID" value="GIY47359.1"/>
    <property type="molecule type" value="Genomic_DNA"/>
</dbReference>
<sequence>MLDISESTDLSCPCYYSMEQFSDLFSFSFCVVMNLSSPGLETLPQPVCDSCNLRKPCFPIQVPFGKLEIESLWTGRNFVRH</sequence>
<protein>
    <submittedName>
        <fullName evidence="1">Uncharacterized protein</fullName>
    </submittedName>
</protein>
<name>A0AAV4TMS3_CAEEX</name>
<reference evidence="1 2" key="1">
    <citation type="submission" date="2021-06" db="EMBL/GenBank/DDBJ databases">
        <title>Caerostris extrusa draft genome.</title>
        <authorList>
            <person name="Kono N."/>
            <person name="Arakawa K."/>
        </authorList>
    </citation>
    <scope>NUCLEOTIDE SEQUENCE [LARGE SCALE GENOMIC DNA]</scope>
</reference>
<evidence type="ECO:0000313" key="2">
    <source>
        <dbReference type="Proteomes" id="UP001054945"/>
    </source>
</evidence>
<keyword evidence="2" id="KW-1185">Reference proteome</keyword>